<evidence type="ECO:0000313" key="2">
    <source>
        <dbReference type="Proteomes" id="UP000246050"/>
    </source>
</evidence>
<comment type="caution">
    <text evidence="1">The sequence shown here is derived from an EMBL/GenBank/DDBJ whole genome shotgun (WGS) entry which is preliminary data.</text>
</comment>
<accession>A0A317DCV1</accession>
<reference evidence="1 2" key="1">
    <citation type="submission" date="2018-05" db="EMBL/GenBank/DDBJ databases">
        <title>Micromonosporas from Atacama Desert.</title>
        <authorList>
            <person name="Carro L."/>
            <person name="Golinska P."/>
            <person name="Klenk H.-P."/>
            <person name="Goodfellow M."/>
        </authorList>
    </citation>
    <scope>NUCLEOTIDE SEQUENCE [LARGE SCALE GENOMIC DNA]</scope>
    <source>
        <strain evidence="1 2">4G51</strain>
    </source>
</reference>
<gene>
    <name evidence="1" type="ORF">DKT69_23400</name>
</gene>
<protein>
    <recommendedName>
        <fullName evidence="3">Preprotein translocase subunit SecA</fullName>
    </recommendedName>
</protein>
<sequence length="666" mass="74420">MTALFDSPPADAEGMILFHSVHREIMLRNPVYPHMLLDTLRGLFGDPAVNADCQAALGFTGLEAVNIMQAVRSLSTAQLAERFARMESARDASPPFLRSWQQRKESEIELPDQAHRAAAQKLFDAVQGLTTHIDEATVIDPDAVARRTGYNRATVEAVLDAYTLTGVMDIGDTLGRFFRGDNPLRTAPIISDAQGRRMLVHEALALPAVREVIENKLTAAKRWDTYKQHRGEWVENTAVDLLAGIFPGAKVYRAFNYFVPDPKAGTAQTDPVKFTKRVEGDGLIVIDDVALIVEVKAVALTPEARAGDPRRLRSKLRDIVTKAADQAGRLRERIITDKRVRLDDGQWIDASGVREIHTIAVGLEDLSGVTTATATLVAAGVLNPDNIPWTVSLHDLRIVSEILDRPSELLLYLRRRTQPETTWKYRAVDELDLFLLFLNANLHVEPDPRRTMQTLPWSGPPSTADLRRFNAEHPWLVDSHTEPLDAWYTSKIDPTATPADKPRLSADPKLLKLVDMVSKCGEPGWLPTTASLLEGNGKVQRRFGLHSADLAKLVRRDRKRHMITQLMPETSGTHILLVWACHSPDEEADDAAEHLSRYLKAKKHQTGFHRAAAMIFDPSGSDLLRLLYYNEPTEPDSQLDEDIAQLVPLQRMKRTVPRPGHQSKPR</sequence>
<dbReference type="EMBL" id="QGKS01000286">
    <property type="protein sequence ID" value="PWR12619.1"/>
    <property type="molecule type" value="Genomic_DNA"/>
</dbReference>
<proteinExistence type="predicted"/>
<organism evidence="1 2">
    <name type="scientific">Micromonospora sicca</name>
    <dbReference type="NCBI Taxonomy" id="2202420"/>
    <lineage>
        <taxon>Bacteria</taxon>
        <taxon>Bacillati</taxon>
        <taxon>Actinomycetota</taxon>
        <taxon>Actinomycetes</taxon>
        <taxon>Micromonosporales</taxon>
        <taxon>Micromonosporaceae</taxon>
        <taxon>Micromonospora</taxon>
    </lineage>
</organism>
<evidence type="ECO:0008006" key="3">
    <source>
        <dbReference type="Google" id="ProtNLM"/>
    </source>
</evidence>
<dbReference type="Proteomes" id="UP000246050">
    <property type="component" value="Unassembled WGS sequence"/>
</dbReference>
<dbReference type="AlphaFoldDB" id="A0A317DCV1"/>
<name>A0A317DCV1_9ACTN</name>
<evidence type="ECO:0000313" key="1">
    <source>
        <dbReference type="EMBL" id="PWR12619.1"/>
    </source>
</evidence>